<evidence type="ECO:0000313" key="3">
    <source>
        <dbReference type="EMBL" id="KAF0976597.1"/>
    </source>
</evidence>
<feature type="compositionally biased region" description="Low complexity" evidence="1">
    <location>
        <begin position="495"/>
        <end position="537"/>
    </location>
</feature>
<dbReference type="VEuPathDB" id="AmoebaDB:FDP41_004496"/>
<comment type="caution">
    <text evidence="3">The sequence shown here is derived from an EMBL/GenBank/DDBJ whole genome shotgun (WGS) entry which is preliminary data.</text>
</comment>
<dbReference type="AlphaFoldDB" id="A0A6A5BI32"/>
<dbReference type="EMBL" id="VFQX01000037">
    <property type="protein sequence ID" value="KAF0976597.1"/>
    <property type="molecule type" value="Genomic_DNA"/>
</dbReference>
<feature type="region of interest" description="Disordered" evidence="1">
    <location>
        <begin position="109"/>
        <end position="134"/>
    </location>
</feature>
<feature type="region of interest" description="Disordered" evidence="1">
    <location>
        <begin position="572"/>
        <end position="626"/>
    </location>
</feature>
<evidence type="ECO:0000313" key="4">
    <source>
        <dbReference type="Proteomes" id="UP000444721"/>
    </source>
</evidence>
<sequence length="626" mass="70452">MSTQSTNTTSNNTNTTTLLKPEEAQSFEELISFCEHEKSEIQITALSHLLSTFKNHHSPYIKYLRYHSRLMEKCMRILVTVIERSIPFVVATSAQKLTTTTPVATSTKTTTITALNPSTTQKAQSSKKDSSQESNNTLTQQQVIHINTCKLALSCLILLSQDESTLLLNEMVKNNIIEILMNKSQLFDIESCAHSSTLNTSSTRKNPSNNTTSTIMEYVVLLLSNLTSSSELARLKFLQMDGNLTRKRVQKMSLSSESSDDSTSDSSSSSSDDDDENDKLNSSLRDLYIRKLMNYFMNGLETFSQQHSTVTHSSLSLQYSYLIPTILANLAVNDHAKHAMILSSSQHLNHSSHLHTLLFHNRNINLFKSFDIHEDQCMRRRAILSLLKNCLFDKKNIRSILLYQTFDHSIHEHDQDGDESDSRRDLVMDLILYQLTYHLFPSYIRVLAAECLVLITNTPFGVEYLKSNYLTKIKELKKSNISSQSGGDSRILGATTSSSTTTNITTNTTTNITTNITTNTNTTTNTTSTMSSSSSNSEHLQLLDQVIQSIENRNMIRLGSLVRVDENGQMINVDSTHTTSKSTTTTTNDDNDHHHHHHHHHQTTPSENPQQEYPQEPPSSSLNDLD</sequence>
<gene>
    <name evidence="3" type="ORF">FDP41_004496</name>
</gene>
<feature type="domain" description="Protein HGH1 N-terminal" evidence="2">
    <location>
        <begin position="210"/>
        <end position="402"/>
    </location>
</feature>
<accession>A0A6A5BI32</accession>
<organism evidence="3 4">
    <name type="scientific">Naegleria fowleri</name>
    <name type="common">Brain eating amoeba</name>
    <dbReference type="NCBI Taxonomy" id="5763"/>
    <lineage>
        <taxon>Eukaryota</taxon>
        <taxon>Discoba</taxon>
        <taxon>Heterolobosea</taxon>
        <taxon>Tetramitia</taxon>
        <taxon>Eutetramitia</taxon>
        <taxon>Vahlkampfiidae</taxon>
        <taxon>Naegleria</taxon>
    </lineage>
</organism>
<dbReference type="Proteomes" id="UP000444721">
    <property type="component" value="Unassembled WGS sequence"/>
</dbReference>
<dbReference type="OMA" id="HINTCKL"/>
<evidence type="ECO:0000259" key="2">
    <source>
        <dbReference type="Pfam" id="PF04063"/>
    </source>
</evidence>
<protein>
    <recommendedName>
        <fullName evidence="2">Protein HGH1 N-terminal domain-containing protein</fullName>
    </recommendedName>
</protein>
<evidence type="ECO:0000256" key="1">
    <source>
        <dbReference type="SAM" id="MobiDB-lite"/>
    </source>
</evidence>
<dbReference type="GeneID" id="68111714"/>
<feature type="compositionally biased region" description="Low complexity" evidence="1">
    <location>
        <begin position="574"/>
        <end position="588"/>
    </location>
</feature>
<reference evidence="3 4" key="1">
    <citation type="journal article" date="2019" name="Sci. Rep.">
        <title>Nanopore sequencing improves the draft genome of the human pathogenic amoeba Naegleria fowleri.</title>
        <authorList>
            <person name="Liechti N."/>
            <person name="Schurch N."/>
            <person name="Bruggmann R."/>
            <person name="Wittwer M."/>
        </authorList>
    </citation>
    <scope>NUCLEOTIDE SEQUENCE [LARGE SCALE GENOMIC DNA]</scope>
    <source>
        <strain evidence="3 4">ATCC 30894</strain>
    </source>
</reference>
<dbReference type="VEuPathDB" id="AmoebaDB:NF0032780"/>
<name>A0A6A5BI32_NAEFO</name>
<dbReference type="InterPro" id="IPR007205">
    <property type="entry name" value="Protein_HGH1_N"/>
</dbReference>
<proteinExistence type="predicted"/>
<dbReference type="VEuPathDB" id="AmoebaDB:NfTy_083120"/>
<dbReference type="Pfam" id="PF04063">
    <property type="entry name" value="DUF383"/>
    <property type="match status" value="1"/>
</dbReference>
<feature type="compositionally biased region" description="Low complexity" evidence="1">
    <location>
        <begin position="109"/>
        <end position="124"/>
    </location>
</feature>
<keyword evidence="4" id="KW-1185">Reference proteome</keyword>
<dbReference type="RefSeq" id="XP_044561310.1">
    <property type="nucleotide sequence ID" value="XM_044707916.1"/>
</dbReference>
<feature type="region of interest" description="Disordered" evidence="1">
    <location>
        <begin position="481"/>
        <end position="537"/>
    </location>
</feature>
<feature type="region of interest" description="Disordered" evidence="1">
    <location>
        <begin position="249"/>
        <end position="279"/>
    </location>
</feature>
<dbReference type="OrthoDB" id="10267673at2759"/>
<feature type="compositionally biased region" description="Low complexity" evidence="1">
    <location>
        <begin position="603"/>
        <end position="626"/>
    </location>
</feature>